<sequence>MTLLSLPDDLRGTFKAPLGPVYTDTERLLSDAGDPIVAVGDVVTYHLRVAGRDPNVAVIDGKTKREAVGEEIAAVLDGDAPRIEVENAPATLSEGLFSALVDALARDEPTVIHVTGEEDLATVPAVVAAPEGASVVYGQPDEGMVLVDVTAASKREARDLLERMDGDADAALDLLARR</sequence>
<dbReference type="GO" id="GO:0016301">
    <property type="term" value="F:kinase activity"/>
    <property type="evidence" value="ECO:0007669"/>
    <property type="project" value="UniProtKB-UniRule"/>
</dbReference>
<comment type="similarity">
    <text evidence="6">Belongs to the GTP-dependent DPCK family.</text>
</comment>
<accession>A0A1M5Q6T6</accession>
<dbReference type="Proteomes" id="UP000184357">
    <property type="component" value="Unassembled WGS sequence"/>
</dbReference>
<dbReference type="EC" id="2.7.1.237" evidence="6"/>
<dbReference type="HAMAP" id="MF_00590">
    <property type="entry name" value="Dephospho_CoA_kinase_GTP_dep"/>
    <property type="match status" value="1"/>
</dbReference>
<proteinExistence type="inferred from homology"/>
<dbReference type="InterPro" id="IPR007164">
    <property type="entry name" value="GTP-dep_dephospho-CoA_kin"/>
</dbReference>
<feature type="binding site" evidence="6">
    <location>
        <position position="118"/>
    </location>
    <ligand>
        <name>GTP</name>
        <dbReference type="ChEBI" id="CHEBI:37565"/>
    </ligand>
</feature>
<keyword evidence="2 6" id="KW-0547">Nucleotide-binding</keyword>
<feature type="binding site" evidence="6">
    <location>
        <position position="141"/>
    </location>
    <ligand>
        <name>GTP</name>
        <dbReference type="ChEBI" id="CHEBI:37565"/>
    </ligand>
</feature>
<evidence type="ECO:0000256" key="4">
    <source>
        <dbReference type="ARBA" id="ARBA00022993"/>
    </source>
</evidence>
<keyword evidence="5 6" id="KW-0342">GTP-binding</keyword>
<evidence type="ECO:0000256" key="3">
    <source>
        <dbReference type="ARBA" id="ARBA00022777"/>
    </source>
</evidence>
<dbReference type="PANTHER" id="PTHR40732:SF1">
    <property type="entry name" value="GTP-DEPENDENT DEPHOSPHO-COA KINASE"/>
    <property type="match status" value="1"/>
</dbReference>
<evidence type="ECO:0000313" key="7">
    <source>
        <dbReference type="EMBL" id="SHH09692.1"/>
    </source>
</evidence>
<evidence type="ECO:0000256" key="2">
    <source>
        <dbReference type="ARBA" id="ARBA00022741"/>
    </source>
</evidence>
<evidence type="ECO:0000313" key="8">
    <source>
        <dbReference type="Proteomes" id="UP000184357"/>
    </source>
</evidence>
<gene>
    <name evidence="7" type="ORF">SAMN05443636_1766</name>
</gene>
<comment type="pathway">
    <text evidence="6">Cofactor biosynthesis; coenzyme A biosynthesis.</text>
</comment>
<dbReference type="GO" id="GO:0015937">
    <property type="term" value="P:coenzyme A biosynthetic process"/>
    <property type="evidence" value="ECO:0007669"/>
    <property type="project" value="UniProtKB-UniRule"/>
</dbReference>
<dbReference type="GO" id="GO:0005525">
    <property type="term" value="F:GTP binding"/>
    <property type="evidence" value="ECO:0007669"/>
    <property type="project" value="UniProtKB-UniRule"/>
</dbReference>
<feature type="binding site" evidence="6">
    <location>
        <position position="43"/>
    </location>
    <ligand>
        <name>GTP</name>
        <dbReference type="ChEBI" id="CHEBI:37565"/>
    </ligand>
</feature>
<keyword evidence="8" id="KW-1185">Reference proteome</keyword>
<feature type="binding site" evidence="6">
    <location>
        <position position="62"/>
    </location>
    <ligand>
        <name>GTP</name>
        <dbReference type="ChEBI" id="CHEBI:37565"/>
    </ligand>
</feature>
<comment type="catalytic activity">
    <reaction evidence="6">
        <text>3'-dephospho-CoA + GTP = GDP + CoA + H(+)</text>
        <dbReference type="Rhea" id="RHEA:61156"/>
        <dbReference type="ChEBI" id="CHEBI:15378"/>
        <dbReference type="ChEBI" id="CHEBI:37565"/>
        <dbReference type="ChEBI" id="CHEBI:57287"/>
        <dbReference type="ChEBI" id="CHEBI:57328"/>
        <dbReference type="ChEBI" id="CHEBI:58189"/>
        <dbReference type="EC" id="2.7.1.237"/>
    </reaction>
</comment>
<evidence type="ECO:0000256" key="1">
    <source>
        <dbReference type="ARBA" id="ARBA00022679"/>
    </source>
</evidence>
<organism evidence="7 8">
    <name type="scientific">Halobaculum gomorrense</name>
    <dbReference type="NCBI Taxonomy" id="43928"/>
    <lineage>
        <taxon>Archaea</taxon>
        <taxon>Methanobacteriati</taxon>
        <taxon>Methanobacteriota</taxon>
        <taxon>Stenosarchaea group</taxon>
        <taxon>Halobacteria</taxon>
        <taxon>Halobacteriales</taxon>
        <taxon>Haloferacaceae</taxon>
        <taxon>Halobaculum</taxon>
    </lineage>
</organism>
<keyword evidence="4 6" id="KW-0173">Coenzyme A biosynthesis</keyword>
<keyword evidence="1 6" id="KW-0808">Transferase</keyword>
<name>A0A1M5Q6T6_9EURY</name>
<feature type="binding site" evidence="6">
    <location>
        <position position="41"/>
    </location>
    <ligand>
        <name>GTP</name>
        <dbReference type="ChEBI" id="CHEBI:37565"/>
    </ligand>
</feature>
<dbReference type="EMBL" id="FQWV01000004">
    <property type="protein sequence ID" value="SHH09692.1"/>
    <property type="molecule type" value="Genomic_DNA"/>
</dbReference>
<dbReference type="PANTHER" id="PTHR40732">
    <property type="entry name" value="UPF0218 PROTEIN TK1697"/>
    <property type="match status" value="1"/>
</dbReference>
<dbReference type="UniPathway" id="UPA00241"/>
<dbReference type="Pfam" id="PF04019">
    <property type="entry name" value="DUF359"/>
    <property type="match status" value="1"/>
</dbReference>
<dbReference type="AlphaFoldDB" id="A0A1M5Q6T6"/>
<dbReference type="PIRSF" id="PIRSF006533">
    <property type="entry name" value="UCP006533"/>
    <property type="match status" value="1"/>
</dbReference>
<evidence type="ECO:0000256" key="6">
    <source>
        <dbReference type="HAMAP-Rule" id="MF_00590"/>
    </source>
</evidence>
<comment type="function">
    <text evidence="6">Catalyzes the GTP-dependent phosphorylation of the 3'-hydroxyl group of dephosphocoenzyme A to form coenzyme A (CoA).</text>
</comment>
<dbReference type="STRING" id="43928.SAMN05443636_1766"/>
<protein>
    <recommendedName>
        <fullName evidence="6">GTP-dependent dephospho-CoA kinase</fullName>
        <ecNumber evidence="6">2.7.1.237</ecNumber>
    </recommendedName>
    <alternativeName>
        <fullName evidence="6">Dephospho-coenzyme A kinase</fullName>
        <shortName evidence="6">DPCK</shortName>
    </alternativeName>
</protein>
<feature type="binding site" evidence="6">
    <location>
        <position position="42"/>
    </location>
    <ligand>
        <name>GTP</name>
        <dbReference type="ChEBI" id="CHEBI:37565"/>
    </ligand>
</feature>
<evidence type="ECO:0000256" key="5">
    <source>
        <dbReference type="ARBA" id="ARBA00023134"/>
    </source>
</evidence>
<keyword evidence="3 6" id="KW-0418">Kinase</keyword>
<feature type="binding site" evidence="6">
    <location>
        <position position="60"/>
    </location>
    <ligand>
        <name>GTP</name>
        <dbReference type="ChEBI" id="CHEBI:37565"/>
    </ligand>
</feature>
<reference evidence="7 8" key="1">
    <citation type="submission" date="2016-11" db="EMBL/GenBank/DDBJ databases">
        <authorList>
            <person name="Jaros S."/>
            <person name="Januszkiewicz K."/>
            <person name="Wedrychowicz H."/>
        </authorList>
    </citation>
    <scope>NUCLEOTIDE SEQUENCE [LARGE SCALE GENOMIC DNA]</scope>
    <source>
        <strain evidence="7 8">DSM 9297</strain>
    </source>
</reference>